<dbReference type="AlphaFoldDB" id="A0AAD0JRR6"/>
<dbReference type="GO" id="GO:0000270">
    <property type="term" value="P:peptidoglycan metabolic process"/>
    <property type="evidence" value="ECO:0007669"/>
    <property type="project" value="TreeGrafter"/>
</dbReference>
<dbReference type="Gene3D" id="3.40.50.620">
    <property type="entry name" value="HUPs"/>
    <property type="match status" value="1"/>
</dbReference>
<feature type="chain" id="PRO_5041917796" description="DUF218 domain-containing protein" evidence="1">
    <location>
        <begin position="29"/>
        <end position="210"/>
    </location>
</feature>
<dbReference type="CDD" id="cd06259">
    <property type="entry name" value="YdcF-like"/>
    <property type="match status" value="1"/>
</dbReference>
<protein>
    <recommendedName>
        <fullName evidence="2">DUF218 domain-containing protein</fullName>
    </recommendedName>
</protein>
<dbReference type="KEGG" id="dpc:A6048_16190"/>
<dbReference type="PANTHER" id="PTHR30336:SF4">
    <property type="entry name" value="ENVELOPE BIOGENESIS FACTOR ELYC"/>
    <property type="match status" value="1"/>
</dbReference>
<accession>A0AAD0JRR6</accession>
<evidence type="ECO:0000259" key="2">
    <source>
        <dbReference type="Pfam" id="PF02698"/>
    </source>
</evidence>
<dbReference type="InterPro" id="IPR051599">
    <property type="entry name" value="Cell_Envelope_Assoc"/>
</dbReference>
<dbReference type="InterPro" id="IPR003848">
    <property type="entry name" value="DUF218"/>
</dbReference>
<dbReference type="Pfam" id="PF02698">
    <property type="entry name" value="DUF218"/>
    <property type="match status" value="1"/>
</dbReference>
<dbReference type="GO" id="GO:0005886">
    <property type="term" value="C:plasma membrane"/>
    <property type="evidence" value="ECO:0007669"/>
    <property type="project" value="TreeGrafter"/>
</dbReference>
<feature type="domain" description="DUF218" evidence="2">
    <location>
        <begin position="82"/>
        <end position="199"/>
    </location>
</feature>
<feature type="signal peptide" evidence="1">
    <location>
        <begin position="1"/>
        <end position="28"/>
    </location>
</feature>
<dbReference type="EMBL" id="CP015453">
    <property type="protein sequence ID" value="AWH96768.1"/>
    <property type="molecule type" value="Genomic_DNA"/>
</dbReference>
<evidence type="ECO:0000256" key="1">
    <source>
        <dbReference type="SAM" id="SignalP"/>
    </source>
</evidence>
<dbReference type="RefSeq" id="WP_107746888.1">
    <property type="nucleotide sequence ID" value="NZ_CP015453.1"/>
</dbReference>
<keyword evidence="4" id="KW-1185">Reference proteome</keyword>
<keyword evidence="1" id="KW-0732">Signal</keyword>
<sequence length="210" mass="21814">MARTQIRLAAVAATAALALGVGAGTASAGSAEIPSGVALYNGLTMLGCQNVDPSMLQVCGGLEALTSDDPAVLTVNPFTTDIVILGAGLFPDGGIRPVLDERLRTGFRLAQEYPTARIIVTGGVPQNGRTEARAMGDWLRGAGVAPWRITEEGNSNSTVQNAQFTDRIFRERGTTGAVVVSTGDHVQRAVLNFRQAVDGRIPVTGVVARG</sequence>
<evidence type="ECO:0000313" key="3">
    <source>
        <dbReference type="EMBL" id="AWH96768.1"/>
    </source>
</evidence>
<evidence type="ECO:0000313" key="4">
    <source>
        <dbReference type="Proteomes" id="UP000244903"/>
    </source>
</evidence>
<dbReference type="GO" id="GO:0043164">
    <property type="term" value="P:Gram-negative-bacterium-type cell wall biogenesis"/>
    <property type="evidence" value="ECO:0007669"/>
    <property type="project" value="TreeGrafter"/>
</dbReference>
<name>A0AAD0JRR6_9ACTN</name>
<dbReference type="InterPro" id="IPR014729">
    <property type="entry name" value="Rossmann-like_a/b/a_fold"/>
</dbReference>
<reference evidence="3 4" key="1">
    <citation type="submission" date="2016-04" db="EMBL/GenBank/DDBJ databases">
        <title>Complete genome sequence of the haloalkaliphilic hydrocarbon-degrading bacterium Dietzia psychralcaliphila ILA-1T, isolated from a drain of a fish product-processing plant.</title>
        <authorList>
            <person name="Zhao J."/>
            <person name="Hu B."/>
            <person name="Geng S."/>
            <person name="Nie Y."/>
            <person name="Tang Y."/>
        </authorList>
    </citation>
    <scope>NUCLEOTIDE SEQUENCE [LARGE SCALE GENOMIC DNA]</scope>
    <source>
        <strain evidence="3 4">ILA-1</strain>
    </source>
</reference>
<dbReference type="Proteomes" id="UP000244903">
    <property type="component" value="Chromosome"/>
</dbReference>
<organism evidence="3 4">
    <name type="scientific">Dietzia psychralcaliphila</name>
    <dbReference type="NCBI Taxonomy" id="139021"/>
    <lineage>
        <taxon>Bacteria</taxon>
        <taxon>Bacillati</taxon>
        <taxon>Actinomycetota</taxon>
        <taxon>Actinomycetes</taxon>
        <taxon>Mycobacteriales</taxon>
        <taxon>Dietziaceae</taxon>
        <taxon>Dietzia</taxon>
    </lineage>
</organism>
<dbReference type="PANTHER" id="PTHR30336">
    <property type="entry name" value="INNER MEMBRANE PROTEIN, PROBABLE PERMEASE"/>
    <property type="match status" value="1"/>
</dbReference>
<gene>
    <name evidence="3" type="ORF">A6048_16190</name>
</gene>
<proteinExistence type="predicted"/>